<reference evidence="1 2" key="1">
    <citation type="submission" date="2024-03" db="EMBL/GenBank/DDBJ databases">
        <authorList>
            <person name="Jo J.-H."/>
        </authorList>
    </citation>
    <scope>NUCLEOTIDE SEQUENCE [LARGE SCALE GENOMIC DNA]</scope>
    <source>
        <strain evidence="1 2">PS1R-30</strain>
    </source>
</reference>
<name>A0ABU8S094_9SPHN</name>
<dbReference type="Proteomes" id="UP001361239">
    <property type="component" value="Unassembled WGS sequence"/>
</dbReference>
<proteinExistence type="predicted"/>
<keyword evidence="2" id="KW-1185">Reference proteome</keyword>
<evidence type="ECO:0000313" key="2">
    <source>
        <dbReference type="Proteomes" id="UP001361239"/>
    </source>
</evidence>
<protein>
    <submittedName>
        <fullName evidence="1">Uncharacterized protein</fullName>
    </submittedName>
</protein>
<comment type="caution">
    <text evidence="1">The sequence shown here is derived from an EMBL/GenBank/DDBJ whole genome shotgun (WGS) entry which is preliminary data.</text>
</comment>
<dbReference type="RefSeq" id="WP_339588703.1">
    <property type="nucleotide sequence ID" value="NZ_JBBHJZ010000004.1"/>
</dbReference>
<gene>
    <name evidence="1" type="ORF">WG901_19080</name>
</gene>
<sequence>MDAAPESSGEAMADLYLSLGEAVDGLTFVNVQATDAPIELAPVFVAPVASATAGEDDAVELALLQGQIVTLVGFDSVGGIFTI</sequence>
<evidence type="ECO:0000313" key="1">
    <source>
        <dbReference type="EMBL" id="MEJ5978765.1"/>
    </source>
</evidence>
<dbReference type="EMBL" id="JBBHJZ010000004">
    <property type="protein sequence ID" value="MEJ5978765.1"/>
    <property type="molecule type" value="Genomic_DNA"/>
</dbReference>
<accession>A0ABU8S094</accession>
<organism evidence="1 2">
    <name type="scientific">Novosphingobium anseongense</name>
    <dbReference type="NCBI Taxonomy" id="3133436"/>
    <lineage>
        <taxon>Bacteria</taxon>
        <taxon>Pseudomonadati</taxon>
        <taxon>Pseudomonadota</taxon>
        <taxon>Alphaproteobacteria</taxon>
        <taxon>Sphingomonadales</taxon>
        <taxon>Sphingomonadaceae</taxon>
        <taxon>Novosphingobium</taxon>
    </lineage>
</organism>